<dbReference type="Proteomes" id="UP001363010">
    <property type="component" value="Unassembled WGS sequence"/>
</dbReference>
<keyword evidence="2" id="KW-0732">Signal</keyword>
<dbReference type="PIRSF" id="PIRSF017082">
    <property type="entry name" value="YflP"/>
    <property type="match status" value="1"/>
</dbReference>
<keyword evidence="4" id="KW-1185">Reference proteome</keyword>
<accession>A0ABU8W4L0</accession>
<evidence type="ECO:0000256" key="2">
    <source>
        <dbReference type="SAM" id="SignalP"/>
    </source>
</evidence>
<sequence length="321" mass="33919">MKNSTRSIAATLLGLAFLANSSAEEPYPREKPLKIVAAFSPGSATDISARIVGEVLKNELGATVVVDNKPGAQGLIGTEAAVRSPADGYTLTITSSSLNSINPGLFKKLPYDAVTSFTHISRLTTMPILLLVKSDGPHANIRDFVSTAKVGKLSYAYGSPGGQVSAVAFNSAAKFDALGVPYKSQPQALTDLAAGLVDYVLADLSVATTLMKGGRIKALAVSSQHRLPEWQTVPTFAESGYKDYDLVVWVGLGGPAGMPADVAKKVNSALNKALNQPGIKEKFRGLGMESAPNSLDEQDAFVRAQLAAWQRRMTEAKIQPE</sequence>
<comment type="similarity">
    <text evidence="1">Belongs to the UPF0065 (bug) family.</text>
</comment>
<evidence type="ECO:0000313" key="4">
    <source>
        <dbReference type="Proteomes" id="UP001363010"/>
    </source>
</evidence>
<organism evidence="3 4">
    <name type="scientific">Variovorax humicola</name>
    <dbReference type="NCBI Taxonomy" id="1769758"/>
    <lineage>
        <taxon>Bacteria</taxon>
        <taxon>Pseudomonadati</taxon>
        <taxon>Pseudomonadota</taxon>
        <taxon>Betaproteobacteria</taxon>
        <taxon>Burkholderiales</taxon>
        <taxon>Comamonadaceae</taxon>
        <taxon>Variovorax</taxon>
    </lineage>
</organism>
<proteinExistence type="inferred from homology"/>
<dbReference type="SUPFAM" id="SSF53850">
    <property type="entry name" value="Periplasmic binding protein-like II"/>
    <property type="match status" value="1"/>
</dbReference>
<dbReference type="Gene3D" id="3.40.190.10">
    <property type="entry name" value="Periplasmic binding protein-like II"/>
    <property type="match status" value="1"/>
</dbReference>
<evidence type="ECO:0000313" key="3">
    <source>
        <dbReference type="EMBL" id="MEJ8824302.1"/>
    </source>
</evidence>
<dbReference type="RefSeq" id="WP_340365337.1">
    <property type="nucleotide sequence ID" value="NZ_JBBKZV010000013.1"/>
</dbReference>
<dbReference type="PANTHER" id="PTHR42928">
    <property type="entry name" value="TRICARBOXYLATE-BINDING PROTEIN"/>
    <property type="match status" value="1"/>
</dbReference>
<dbReference type="InterPro" id="IPR005064">
    <property type="entry name" value="BUG"/>
</dbReference>
<dbReference type="Pfam" id="PF03401">
    <property type="entry name" value="TctC"/>
    <property type="match status" value="1"/>
</dbReference>
<feature type="chain" id="PRO_5047535650" evidence="2">
    <location>
        <begin position="24"/>
        <end position="321"/>
    </location>
</feature>
<gene>
    <name evidence="3" type="ORF">WKW80_20065</name>
</gene>
<evidence type="ECO:0000256" key="1">
    <source>
        <dbReference type="ARBA" id="ARBA00006987"/>
    </source>
</evidence>
<dbReference type="CDD" id="cd07012">
    <property type="entry name" value="PBP2_Bug_TTT"/>
    <property type="match status" value="1"/>
</dbReference>
<dbReference type="EMBL" id="JBBKZV010000013">
    <property type="protein sequence ID" value="MEJ8824302.1"/>
    <property type="molecule type" value="Genomic_DNA"/>
</dbReference>
<protein>
    <submittedName>
        <fullName evidence="3">Tripartite tricarboxylate transporter substrate binding protein</fullName>
    </submittedName>
</protein>
<dbReference type="PANTHER" id="PTHR42928:SF5">
    <property type="entry name" value="BLR1237 PROTEIN"/>
    <property type="match status" value="1"/>
</dbReference>
<dbReference type="Gene3D" id="3.40.190.150">
    <property type="entry name" value="Bordetella uptake gene, domain 1"/>
    <property type="match status" value="1"/>
</dbReference>
<dbReference type="InterPro" id="IPR042100">
    <property type="entry name" value="Bug_dom1"/>
</dbReference>
<name>A0ABU8W4L0_9BURK</name>
<feature type="signal peptide" evidence="2">
    <location>
        <begin position="1"/>
        <end position="23"/>
    </location>
</feature>
<reference evidence="3 4" key="1">
    <citation type="submission" date="2024-03" db="EMBL/GenBank/DDBJ databases">
        <title>Novel species of the genus Variovorax.</title>
        <authorList>
            <person name="Liu Q."/>
            <person name="Xin Y.-H."/>
        </authorList>
    </citation>
    <scope>NUCLEOTIDE SEQUENCE [LARGE SCALE GENOMIC DNA]</scope>
    <source>
        <strain evidence="3 4">KACC 18501</strain>
    </source>
</reference>
<comment type="caution">
    <text evidence="3">The sequence shown here is derived from an EMBL/GenBank/DDBJ whole genome shotgun (WGS) entry which is preliminary data.</text>
</comment>